<keyword evidence="3" id="KW-1185">Reference proteome</keyword>
<evidence type="ECO:0000256" key="1">
    <source>
        <dbReference type="SAM" id="MobiDB-lite"/>
    </source>
</evidence>
<feature type="compositionally biased region" description="Low complexity" evidence="1">
    <location>
        <begin position="49"/>
        <end position="59"/>
    </location>
</feature>
<reference evidence="2" key="2">
    <citation type="submission" date="2020-05" db="UniProtKB">
        <authorList>
            <consortium name="EnsemblMetazoa"/>
        </authorList>
    </citation>
    <scope>IDENTIFICATION</scope>
    <source>
        <strain evidence="2">A-37</strain>
    </source>
</reference>
<reference evidence="3" key="1">
    <citation type="submission" date="2013-09" db="EMBL/GenBank/DDBJ databases">
        <title>The Genome Sequence of Anopheles culicifacies species A.</title>
        <authorList>
            <consortium name="The Broad Institute Genomics Platform"/>
            <person name="Neafsey D.E."/>
            <person name="Besansky N."/>
            <person name="Howell P."/>
            <person name="Walton C."/>
            <person name="Young S.K."/>
            <person name="Zeng Q."/>
            <person name="Gargeya S."/>
            <person name="Fitzgerald M."/>
            <person name="Haas B."/>
            <person name="Abouelleil A."/>
            <person name="Allen A.W."/>
            <person name="Alvarado L."/>
            <person name="Arachchi H.M."/>
            <person name="Berlin A.M."/>
            <person name="Chapman S.B."/>
            <person name="Gainer-Dewar J."/>
            <person name="Goldberg J."/>
            <person name="Griggs A."/>
            <person name="Gujja S."/>
            <person name="Hansen M."/>
            <person name="Howarth C."/>
            <person name="Imamovic A."/>
            <person name="Ireland A."/>
            <person name="Larimer J."/>
            <person name="McCowan C."/>
            <person name="Murphy C."/>
            <person name="Pearson M."/>
            <person name="Poon T.W."/>
            <person name="Priest M."/>
            <person name="Roberts A."/>
            <person name="Saif S."/>
            <person name="Shea T."/>
            <person name="Sisk P."/>
            <person name="Sykes S."/>
            <person name="Wortman J."/>
            <person name="Nusbaum C."/>
            <person name="Birren B."/>
        </authorList>
    </citation>
    <scope>NUCLEOTIDE SEQUENCE [LARGE SCALE GENOMIC DNA]</scope>
    <source>
        <strain evidence="3">A-37</strain>
    </source>
</reference>
<feature type="compositionally biased region" description="Low complexity" evidence="1">
    <location>
        <begin position="132"/>
        <end position="145"/>
    </location>
</feature>
<feature type="compositionally biased region" description="Basic and acidic residues" evidence="1">
    <location>
        <begin position="106"/>
        <end position="125"/>
    </location>
</feature>
<evidence type="ECO:0000313" key="3">
    <source>
        <dbReference type="Proteomes" id="UP000075883"/>
    </source>
</evidence>
<protein>
    <submittedName>
        <fullName evidence="2">Uncharacterized protein</fullName>
    </submittedName>
</protein>
<dbReference type="AlphaFoldDB" id="A0A182MRM2"/>
<accession>A0A182MRM2</accession>
<dbReference type="EnsemblMetazoa" id="ACUA024608-RA">
    <property type="protein sequence ID" value="ACUA024608-PA"/>
    <property type="gene ID" value="ACUA024608"/>
</dbReference>
<proteinExistence type="predicted"/>
<organism evidence="2 3">
    <name type="scientific">Anopheles culicifacies</name>
    <dbReference type="NCBI Taxonomy" id="139723"/>
    <lineage>
        <taxon>Eukaryota</taxon>
        <taxon>Metazoa</taxon>
        <taxon>Ecdysozoa</taxon>
        <taxon>Arthropoda</taxon>
        <taxon>Hexapoda</taxon>
        <taxon>Insecta</taxon>
        <taxon>Pterygota</taxon>
        <taxon>Neoptera</taxon>
        <taxon>Endopterygota</taxon>
        <taxon>Diptera</taxon>
        <taxon>Nematocera</taxon>
        <taxon>Culicoidea</taxon>
        <taxon>Culicidae</taxon>
        <taxon>Anophelinae</taxon>
        <taxon>Anopheles</taxon>
        <taxon>culicifacies species complex</taxon>
    </lineage>
</organism>
<feature type="compositionally biased region" description="Polar residues" evidence="1">
    <location>
        <begin position="17"/>
        <end position="48"/>
    </location>
</feature>
<evidence type="ECO:0000313" key="2">
    <source>
        <dbReference type="EnsemblMetazoa" id="ACUA024608-PA"/>
    </source>
</evidence>
<dbReference type="EMBL" id="AXCM01019123">
    <property type="status" value="NOT_ANNOTATED_CDS"/>
    <property type="molecule type" value="Genomic_DNA"/>
</dbReference>
<name>A0A182MRM2_9DIPT</name>
<sequence>MKSLNITVNVEESFTQATIRLRPPSSTQSLTNANGKSKTTNDSCNLEASGSTSTKPSSSALVTAIVTTDDLGDEDVGETKITSNDAKELQVTATIRLKPKGSTSKVTEKERRRESGTSSTERRSVMSDSNVIATSKASTSTSIRSVRQKHDDDELEEEETRNKRNSFHAYHTVDTNSDKIVNNGNEHEEEKEALAVNGVGHASNASVLSAAHSEYNESDKECNVDQAMNVSRTALSNLFNTNTS</sequence>
<dbReference type="VEuPathDB" id="VectorBase:ACUA024608"/>
<feature type="region of interest" description="Disordered" evidence="1">
    <location>
        <begin position="17"/>
        <end position="59"/>
    </location>
</feature>
<dbReference type="Proteomes" id="UP000075883">
    <property type="component" value="Unassembled WGS sequence"/>
</dbReference>
<dbReference type="STRING" id="139723.A0A182MRM2"/>
<feature type="region of interest" description="Disordered" evidence="1">
    <location>
        <begin position="96"/>
        <end position="167"/>
    </location>
</feature>